<comment type="subcellular location">
    <subcellularLocation>
        <location evidence="1">Membrane</location>
        <topology evidence="1">Multi-pass membrane protein</topology>
    </subcellularLocation>
</comment>
<evidence type="ECO:0000259" key="7">
    <source>
        <dbReference type="PROSITE" id="PS50850"/>
    </source>
</evidence>
<dbReference type="GO" id="GO:0022857">
    <property type="term" value="F:transmembrane transporter activity"/>
    <property type="evidence" value="ECO:0007669"/>
    <property type="project" value="InterPro"/>
</dbReference>
<evidence type="ECO:0000313" key="9">
    <source>
        <dbReference type="Proteomes" id="UP000184330"/>
    </source>
</evidence>
<evidence type="ECO:0000256" key="3">
    <source>
        <dbReference type="ARBA" id="ARBA00022989"/>
    </source>
</evidence>
<feature type="domain" description="Major facilitator superfamily (MFS) profile" evidence="7">
    <location>
        <begin position="51"/>
        <end position="537"/>
    </location>
</feature>
<feature type="transmembrane region" description="Helical" evidence="6">
    <location>
        <begin position="318"/>
        <end position="340"/>
    </location>
</feature>
<sequence length="561" mass="60016">MATTSSIASSEHSSADQAPSAAKPSPSVDVDDQYEDAEKNYQPKSLKFWTIMTGMYLSIFLVALDRTIIATAIPKITDEFDSIEDIGWYGSAYMLACACLFPISGRIYQLYSTKWVFISSLVIFEAGSALCGAAPSSVAFIVGRAIAGLGSAGIFTGGMMIMLPLLPLRKRPVFTSLFGMAFGIASVLGPFMGGAFTDKVTWRWCFYINLPIGGFTILAILLFFHIPSPEHEKVSAFAQIKNLDPIGILFFVPSIVCLVLALQWGGSSYSWSAPRIIGLLVACAVLLVLFIIVEVIMPKTAMVPTRVVLQRSVAGAMLFMFLLSGALMSIIYYLTIWFQAVKGDSALHSGISTIPLLLSMIILAIPTAIFTQKIGYYVPALLLAPVLCTAGAGMLSTLAPGSNHSKWIGYQILYGFGLGVGFQTSNLAPQNVLPRADVPIGMALMFFMQQLGGSIFVSVSQNIFSTKLVDRLSGVAGLDAEAIVNTGATNLRSVVPASELAVVLDAYSYSLTRVFVMAAAMSACMILGAAAVEWKSIKGKKGAEGSEKIEEAELEEGKSEV</sequence>
<dbReference type="InterPro" id="IPR011701">
    <property type="entry name" value="MFS"/>
</dbReference>
<feature type="transmembrane region" description="Helical" evidence="6">
    <location>
        <begin position="276"/>
        <end position="297"/>
    </location>
</feature>
<feature type="transmembrane region" description="Helical" evidence="6">
    <location>
        <begin position="407"/>
        <end position="428"/>
    </location>
</feature>
<accession>A0A1L7X151</accession>
<dbReference type="PROSITE" id="PS50850">
    <property type="entry name" value="MFS"/>
    <property type="match status" value="1"/>
</dbReference>
<evidence type="ECO:0000313" key="8">
    <source>
        <dbReference type="EMBL" id="CZR58748.1"/>
    </source>
</evidence>
<dbReference type="Pfam" id="PF07690">
    <property type="entry name" value="MFS_1"/>
    <property type="match status" value="1"/>
</dbReference>
<keyword evidence="3 6" id="KW-1133">Transmembrane helix</keyword>
<feature type="transmembrane region" description="Helical" evidence="6">
    <location>
        <begin position="245"/>
        <end position="264"/>
    </location>
</feature>
<dbReference type="InterPro" id="IPR036259">
    <property type="entry name" value="MFS_trans_sf"/>
</dbReference>
<feature type="transmembrane region" description="Helical" evidence="6">
    <location>
        <begin position="48"/>
        <end position="74"/>
    </location>
</feature>
<keyword evidence="4 6" id="KW-0472">Membrane</keyword>
<feature type="transmembrane region" description="Helical" evidence="6">
    <location>
        <begin position="440"/>
        <end position="464"/>
    </location>
</feature>
<dbReference type="Proteomes" id="UP000184330">
    <property type="component" value="Unassembled WGS sequence"/>
</dbReference>
<gene>
    <name evidence="8" type="ORF">PAC_08640</name>
</gene>
<dbReference type="FunFam" id="1.20.1250.20:FF:000196">
    <property type="entry name" value="MFS toxin efflux pump (AflT)"/>
    <property type="match status" value="1"/>
</dbReference>
<protein>
    <submittedName>
        <fullName evidence="8">Related to aflatoxin efflux pump AFLT</fullName>
    </submittedName>
</protein>
<feature type="region of interest" description="Disordered" evidence="5">
    <location>
        <begin position="1"/>
        <end position="31"/>
    </location>
</feature>
<feature type="transmembrane region" description="Helical" evidence="6">
    <location>
        <begin position="173"/>
        <end position="192"/>
    </location>
</feature>
<dbReference type="EMBL" id="FJOG01000012">
    <property type="protein sequence ID" value="CZR58748.1"/>
    <property type="molecule type" value="Genomic_DNA"/>
</dbReference>
<feature type="transmembrane region" description="Helical" evidence="6">
    <location>
        <begin position="204"/>
        <end position="224"/>
    </location>
</feature>
<dbReference type="SUPFAM" id="SSF103473">
    <property type="entry name" value="MFS general substrate transporter"/>
    <property type="match status" value="1"/>
</dbReference>
<name>A0A1L7X151_9HELO</name>
<proteinExistence type="predicted"/>
<dbReference type="Gene3D" id="1.20.1250.20">
    <property type="entry name" value="MFS general substrate transporter like domains"/>
    <property type="match status" value="2"/>
</dbReference>
<evidence type="ECO:0000256" key="4">
    <source>
        <dbReference type="ARBA" id="ARBA00023136"/>
    </source>
</evidence>
<feature type="transmembrane region" description="Helical" evidence="6">
    <location>
        <begin position="376"/>
        <end position="395"/>
    </location>
</feature>
<dbReference type="CDD" id="cd17502">
    <property type="entry name" value="MFS_Azr1_MDR_like"/>
    <property type="match status" value="1"/>
</dbReference>
<feature type="compositionally biased region" description="Low complexity" evidence="5">
    <location>
        <begin position="1"/>
        <end position="12"/>
    </location>
</feature>
<reference evidence="8 9" key="1">
    <citation type="submission" date="2016-03" db="EMBL/GenBank/DDBJ databases">
        <authorList>
            <person name="Ploux O."/>
        </authorList>
    </citation>
    <scope>NUCLEOTIDE SEQUENCE [LARGE SCALE GENOMIC DNA]</scope>
    <source>
        <strain evidence="8 9">UAMH 11012</strain>
    </source>
</reference>
<feature type="transmembrane region" description="Helical" evidence="6">
    <location>
        <begin position="346"/>
        <end position="369"/>
    </location>
</feature>
<feature type="region of interest" description="Disordered" evidence="5">
    <location>
        <begin position="538"/>
        <end position="561"/>
    </location>
</feature>
<evidence type="ECO:0000256" key="6">
    <source>
        <dbReference type="SAM" id="Phobius"/>
    </source>
</evidence>
<dbReference type="AlphaFoldDB" id="A0A1L7X151"/>
<dbReference type="PANTHER" id="PTHR23501">
    <property type="entry name" value="MAJOR FACILITATOR SUPERFAMILY"/>
    <property type="match status" value="1"/>
</dbReference>
<feature type="transmembrane region" description="Helical" evidence="6">
    <location>
        <begin position="115"/>
        <end position="135"/>
    </location>
</feature>
<dbReference type="OrthoDB" id="10021397at2759"/>
<keyword evidence="2 6" id="KW-0812">Transmembrane</keyword>
<feature type="transmembrane region" description="Helical" evidence="6">
    <location>
        <begin position="86"/>
        <end position="103"/>
    </location>
</feature>
<organism evidence="8 9">
    <name type="scientific">Phialocephala subalpina</name>
    <dbReference type="NCBI Taxonomy" id="576137"/>
    <lineage>
        <taxon>Eukaryota</taxon>
        <taxon>Fungi</taxon>
        <taxon>Dikarya</taxon>
        <taxon>Ascomycota</taxon>
        <taxon>Pezizomycotina</taxon>
        <taxon>Leotiomycetes</taxon>
        <taxon>Helotiales</taxon>
        <taxon>Mollisiaceae</taxon>
        <taxon>Phialocephala</taxon>
        <taxon>Phialocephala fortinii species complex</taxon>
    </lineage>
</organism>
<feature type="transmembrane region" description="Helical" evidence="6">
    <location>
        <begin position="514"/>
        <end position="532"/>
    </location>
</feature>
<feature type="transmembrane region" description="Helical" evidence="6">
    <location>
        <begin position="141"/>
        <end position="166"/>
    </location>
</feature>
<keyword evidence="9" id="KW-1185">Reference proteome</keyword>
<feature type="compositionally biased region" description="Basic and acidic residues" evidence="5">
    <location>
        <begin position="541"/>
        <end position="561"/>
    </location>
</feature>
<evidence type="ECO:0000256" key="2">
    <source>
        <dbReference type="ARBA" id="ARBA00022692"/>
    </source>
</evidence>
<dbReference type="FunFam" id="1.20.1720.10:FF:000012">
    <property type="entry name" value="MFS toxin efflux pump (AflT)"/>
    <property type="match status" value="1"/>
</dbReference>
<evidence type="ECO:0000256" key="5">
    <source>
        <dbReference type="SAM" id="MobiDB-lite"/>
    </source>
</evidence>
<evidence type="ECO:0000256" key="1">
    <source>
        <dbReference type="ARBA" id="ARBA00004141"/>
    </source>
</evidence>
<dbReference type="InterPro" id="IPR020846">
    <property type="entry name" value="MFS_dom"/>
</dbReference>
<dbReference type="PANTHER" id="PTHR23501:SF201">
    <property type="entry name" value="MFS AFLATOXIN EFFLUX PUMP"/>
    <property type="match status" value="1"/>
</dbReference>
<dbReference type="GO" id="GO:0005886">
    <property type="term" value="C:plasma membrane"/>
    <property type="evidence" value="ECO:0007669"/>
    <property type="project" value="TreeGrafter"/>
</dbReference>